<organism evidence="2 3">
    <name type="scientific">Shewanella japonica</name>
    <dbReference type="NCBI Taxonomy" id="93973"/>
    <lineage>
        <taxon>Bacteria</taxon>
        <taxon>Pseudomonadati</taxon>
        <taxon>Pseudomonadota</taxon>
        <taxon>Gammaproteobacteria</taxon>
        <taxon>Alteromonadales</taxon>
        <taxon>Shewanellaceae</taxon>
        <taxon>Shewanella</taxon>
    </lineage>
</organism>
<keyword evidence="1" id="KW-0812">Transmembrane</keyword>
<proteinExistence type="predicted"/>
<keyword evidence="3" id="KW-1185">Reference proteome</keyword>
<evidence type="ECO:0008006" key="4">
    <source>
        <dbReference type="Google" id="ProtNLM"/>
    </source>
</evidence>
<reference evidence="2 3" key="1">
    <citation type="submission" date="2017-03" db="EMBL/GenBank/DDBJ databases">
        <title>Genome sequencing of Shewanella japonica KCTC 22435.</title>
        <authorList>
            <person name="Kim K.M."/>
        </authorList>
    </citation>
    <scope>NUCLEOTIDE SEQUENCE [LARGE SCALE GENOMIC DNA]</scope>
    <source>
        <strain evidence="2 3">KCTC 22435</strain>
    </source>
</reference>
<dbReference type="Proteomes" id="UP000191820">
    <property type="component" value="Chromosome"/>
</dbReference>
<evidence type="ECO:0000256" key="1">
    <source>
        <dbReference type="SAM" id="Phobius"/>
    </source>
</evidence>
<name>A0ABN4YQD7_9GAMM</name>
<sequence length="116" mass="12943">MLSYFVISTCLGYIAFALLAQAMNVPRRKNWHYSQNVQHRTLKRVLAFVFLALSVFPLVQVFGVSEGITLFFININLLAFAIVIMVTYYPAMLNRQCLVAGVVCLVTGSFTSGLTV</sequence>
<dbReference type="RefSeq" id="WP_080916909.1">
    <property type="nucleotide sequence ID" value="NZ_CP020472.1"/>
</dbReference>
<accession>A0ABN4YQD7</accession>
<gene>
    <name evidence="2" type="ORF">SJ2017_3686</name>
</gene>
<feature type="transmembrane region" description="Helical" evidence="1">
    <location>
        <begin position="68"/>
        <end position="90"/>
    </location>
</feature>
<dbReference type="InterPro" id="IPR021762">
    <property type="entry name" value="DUF3325"/>
</dbReference>
<keyword evidence="1" id="KW-1133">Transmembrane helix</keyword>
<feature type="transmembrane region" description="Helical" evidence="1">
    <location>
        <begin position="97"/>
        <end position="115"/>
    </location>
</feature>
<feature type="transmembrane region" description="Helical" evidence="1">
    <location>
        <begin position="6"/>
        <end position="25"/>
    </location>
</feature>
<feature type="transmembrane region" description="Helical" evidence="1">
    <location>
        <begin position="45"/>
        <end position="62"/>
    </location>
</feature>
<evidence type="ECO:0000313" key="2">
    <source>
        <dbReference type="EMBL" id="ARD23929.1"/>
    </source>
</evidence>
<dbReference type="Pfam" id="PF11804">
    <property type="entry name" value="DUF3325"/>
    <property type="match status" value="1"/>
</dbReference>
<evidence type="ECO:0000313" key="3">
    <source>
        <dbReference type="Proteomes" id="UP000191820"/>
    </source>
</evidence>
<protein>
    <recommendedName>
        <fullName evidence="4">DUF3325 domain-containing protein</fullName>
    </recommendedName>
</protein>
<dbReference type="EMBL" id="CP020472">
    <property type="protein sequence ID" value="ARD23929.1"/>
    <property type="molecule type" value="Genomic_DNA"/>
</dbReference>
<keyword evidence="1" id="KW-0472">Membrane</keyword>